<dbReference type="PhylomeDB" id="Q08BD5"/>
<dbReference type="PROSITE" id="PS50003">
    <property type="entry name" value="PH_DOMAIN"/>
    <property type="match status" value="1"/>
</dbReference>
<keyword evidence="4" id="KW-1185">Reference proteome</keyword>
<dbReference type="Gene3D" id="2.30.29.30">
    <property type="entry name" value="Pleckstrin-homology domain (PH domain)/Phosphotyrosine-binding domain (PTB)"/>
    <property type="match status" value="1"/>
</dbReference>
<evidence type="ECO:0000313" key="4">
    <source>
        <dbReference type="Proteomes" id="UP000000437"/>
    </source>
</evidence>
<dbReference type="SUPFAM" id="SSF50729">
    <property type="entry name" value="PH domain-like"/>
    <property type="match status" value="1"/>
</dbReference>
<dbReference type="SMART" id="SM00233">
    <property type="entry name" value="PH"/>
    <property type="match status" value="1"/>
</dbReference>
<reference evidence="5" key="4">
    <citation type="journal article" date="2022" name="Genomics">
        <title>Understanding the complexity of epimorphic regeneration in zebrafish caudal fin tissue: A transcriptomic and proteomic approach.</title>
        <authorList>
            <person name="Banu S."/>
            <person name="Gaur N."/>
            <person name="Nair S."/>
            <person name="Ravikrishnan T."/>
            <person name="Khan S."/>
            <person name="Mani S."/>
            <person name="Bharathi S."/>
            <person name="Mandal K."/>
            <person name="Kuram N.A."/>
            <person name="Vuppaladadium S."/>
            <person name="Ravi R."/>
            <person name="Murthy C.L.N."/>
            <person name="Quoseena M."/>
            <person name="Babu N.S."/>
            <person name="Idris M.M."/>
        </authorList>
    </citation>
    <scope>NUCLEOTIDE SEQUENCE</scope>
</reference>
<dbReference type="KEGG" id="dre:768181"/>
<reference evidence="3" key="1">
    <citation type="submission" date="2006-10" db="EMBL/GenBank/DDBJ databases">
        <authorList>
            <consortium name="NIH - Zebrafish Gene Collection (ZGC) project"/>
        </authorList>
    </citation>
    <scope>NUCLEOTIDE SEQUENCE [LARGE SCALE MRNA]</scope>
    <source>
        <tissue evidence="3">Whole</tissue>
    </source>
</reference>
<dbReference type="Pfam" id="PF00169">
    <property type="entry name" value="PH"/>
    <property type="match status" value="1"/>
</dbReference>
<dbReference type="AGR" id="ZFIN:ZDB-GENE-061013-702"/>
<dbReference type="GeneID" id="768181"/>
<dbReference type="InterPro" id="IPR001849">
    <property type="entry name" value="PH_domain"/>
</dbReference>
<dbReference type="InterPro" id="IPR042986">
    <property type="entry name" value="PLEKHS1"/>
</dbReference>
<dbReference type="OrthoDB" id="9900190at2759"/>
<reference evidence="4" key="2">
    <citation type="journal article" date="2013" name="Nature">
        <title>The zebrafish reference genome sequence and its relationship to the human genome.</title>
        <authorList>
            <consortium name="Genome Reference Consortium Zebrafish"/>
            <person name="Howe K."/>
            <person name="Clark M.D."/>
            <person name="Torroja C.F."/>
            <person name="Torrance J."/>
            <person name="Berthelot C."/>
            <person name="Muffato M."/>
            <person name="Collins J.E."/>
            <person name="Humphray S."/>
            <person name="McLaren K."/>
            <person name="Matthews L."/>
            <person name="McLaren S."/>
            <person name="Sealy I."/>
            <person name="Caccamo M."/>
            <person name="Churcher C."/>
            <person name="Scott C."/>
            <person name="Barrett J.C."/>
            <person name="Koch R."/>
            <person name="Rauch G.J."/>
            <person name="White S."/>
            <person name="Chow W."/>
            <person name="Kilian B."/>
            <person name="Quintais L.T."/>
            <person name="Guerra-Assuncao J.A."/>
            <person name="Zhou Y."/>
            <person name="Gu Y."/>
            <person name="Yen J."/>
            <person name="Vogel J.H."/>
            <person name="Eyre T."/>
            <person name="Redmond S."/>
            <person name="Banerjee R."/>
            <person name="Chi J."/>
            <person name="Fu B."/>
            <person name="Langley E."/>
            <person name="Maguire S.F."/>
            <person name="Laird G.K."/>
            <person name="Lloyd D."/>
            <person name="Kenyon E."/>
            <person name="Donaldson S."/>
            <person name="Sehra H."/>
            <person name="Almeida-King J."/>
            <person name="Loveland J."/>
            <person name="Trevanion S."/>
            <person name="Jones M."/>
            <person name="Quail M."/>
            <person name="Willey D."/>
            <person name="Hunt A."/>
            <person name="Burton J."/>
            <person name="Sims S."/>
            <person name="McLay K."/>
            <person name="Plumb B."/>
            <person name="Davis J."/>
            <person name="Clee C."/>
            <person name="Oliver K."/>
            <person name="Clark R."/>
            <person name="Riddle C."/>
            <person name="Elliot D."/>
            <person name="Eliott D."/>
            <person name="Threadgold G."/>
            <person name="Harden G."/>
            <person name="Ware D."/>
            <person name="Begum S."/>
            <person name="Mortimore B."/>
            <person name="Mortimer B."/>
            <person name="Kerry G."/>
            <person name="Heath P."/>
            <person name="Phillimore B."/>
            <person name="Tracey A."/>
            <person name="Corby N."/>
            <person name="Dunn M."/>
            <person name="Johnson C."/>
            <person name="Wood J."/>
            <person name="Clark S."/>
            <person name="Pelan S."/>
            <person name="Griffiths G."/>
            <person name="Smith M."/>
            <person name="Glithero R."/>
            <person name="Howden P."/>
            <person name="Barker N."/>
            <person name="Lloyd C."/>
            <person name="Stevens C."/>
            <person name="Harley J."/>
            <person name="Holt K."/>
            <person name="Panagiotidis G."/>
            <person name="Lovell J."/>
            <person name="Beasley H."/>
            <person name="Henderson C."/>
            <person name="Gordon D."/>
            <person name="Auger K."/>
            <person name="Wright D."/>
            <person name="Collins J."/>
            <person name="Raisen C."/>
            <person name="Dyer L."/>
            <person name="Leung K."/>
            <person name="Robertson L."/>
            <person name="Ambridge K."/>
            <person name="Leongamornlert D."/>
            <person name="McGuire S."/>
            <person name="Gilderthorp R."/>
            <person name="Griffiths C."/>
            <person name="Manthravadi D."/>
            <person name="Nichol S."/>
            <person name="Barker G."/>
            <person name="Whitehead S."/>
            <person name="Kay M."/>
            <person name="Brown J."/>
            <person name="Murnane C."/>
            <person name="Gray E."/>
            <person name="Humphries M."/>
            <person name="Sycamore N."/>
            <person name="Barker D."/>
            <person name="Saunders D."/>
            <person name="Wallis J."/>
            <person name="Babbage A."/>
            <person name="Hammond S."/>
            <person name="Mashreghi-Mohammadi M."/>
            <person name="Barr L."/>
            <person name="Martin S."/>
            <person name="Wray P."/>
            <person name="Ellington A."/>
            <person name="Matthews N."/>
            <person name="Ellwood M."/>
            <person name="Woodmansey R."/>
            <person name="Clark G."/>
            <person name="Cooper J."/>
            <person name="Cooper J."/>
            <person name="Tromans A."/>
            <person name="Grafham D."/>
            <person name="Skuce C."/>
            <person name="Pandian R."/>
            <person name="Andrews R."/>
            <person name="Harrison E."/>
            <person name="Kimberley A."/>
            <person name="Garnett J."/>
            <person name="Fosker N."/>
            <person name="Hall R."/>
            <person name="Garner P."/>
            <person name="Kelly D."/>
            <person name="Bird C."/>
            <person name="Palmer S."/>
            <person name="Gehring I."/>
            <person name="Berger A."/>
            <person name="Dooley C.M."/>
            <person name="Ersan-Urun Z."/>
            <person name="Eser C."/>
            <person name="Geiger H."/>
            <person name="Geisler M."/>
            <person name="Karotki L."/>
            <person name="Kirn A."/>
            <person name="Konantz J."/>
            <person name="Konantz M."/>
            <person name="Oberlander M."/>
            <person name="Rudolph-Geiger S."/>
            <person name="Teucke M."/>
            <person name="Lanz C."/>
            <person name="Raddatz G."/>
            <person name="Osoegawa K."/>
            <person name="Zhu B."/>
            <person name="Rapp A."/>
            <person name="Widaa S."/>
            <person name="Langford C."/>
            <person name="Yang F."/>
            <person name="Schuster S.C."/>
            <person name="Carter N.P."/>
            <person name="Harrow J."/>
            <person name="Ning Z."/>
            <person name="Herrero J."/>
            <person name="Searle S.M."/>
            <person name="Enright A."/>
            <person name="Geisler R."/>
            <person name="Plasterk R.H."/>
            <person name="Lee C."/>
            <person name="Westerfield M."/>
            <person name="de Jong P.J."/>
            <person name="Zon L.I."/>
            <person name="Postlethwait J.H."/>
            <person name="Nusslein-Volhard C."/>
            <person name="Hubbard T.J."/>
            <person name="Roest Crollius H."/>
            <person name="Rogers J."/>
            <person name="Stemple D.L."/>
        </authorList>
    </citation>
    <scope>NUCLEOTIDE SEQUENCE [LARGE SCALE GENOMIC DNA]</scope>
</reference>
<dbReference type="GlyGen" id="Q08BD5">
    <property type="glycosylation" value="1 site"/>
</dbReference>
<feature type="region of interest" description="Disordered" evidence="1">
    <location>
        <begin position="147"/>
        <end position="171"/>
    </location>
</feature>
<dbReference type="PANTHER" id="PTHR47014:SF1">
    <property type="entry name" value="PLECKSTRIN HOMOLOGY DOMAIN-CONTAINING FAMILY S MEMBER 1"/>
    <property type="match status" value="1"/>
</dbReference>
<name>Q08BD5_DANRE</name>
<dbReference type="PANTHER" id="PTHR47014">
    <property type="entry name" value="PLECKSTRIN HOMOLOGY DOMAIN-CONTAINING FAMILY S MEMBER 1"/>
    <property type="match status" value="1"/>
</dbReference>
<reference evidence="5" key="3">
    <citation type="journal article" date="2016" name="BMC Genomics">
        <title>Gene evolution and gene expression after whole genome duplication in fish: the PhyloFish database.</title>
        <authorList>
            <person name="Pasquier J."/>
            <person name="Cabau C."/>
            <person name="Nguyen T."/>
            <person name="Jouanno E."/>
            <person name="Severac D."/>
            <person name="Braasch I."/>
            <person name="Journot L."/>
            <person name="Pontarotti P."/>
            <person name="Klopp C."/>
            <person name="Postlethwait J.H."/>
            <person name="Guiguen Y."/>
            <person name="Bobe J."/>
        </authorList>
    </citation>
    <scope>NUCLEOTIDE SEQUENCE</scope>
</reference>
<dbReference type="CTD" id="768181"/>
<evidence type="ECO:0000313" key="6">
    <source>
        <dbReference type="ZFIN" id="ZDB-GENE-061013-702"/>
    </source>
</evidence>
<proteinExistence type="evidence at transcript level"/>
<sequence>MSNRTKSAMVEEIRTGYLNKSPPAKGIKSWKRRFFVLSKVDKDNYHLSYYRNNESRDKPLGTIDLSKISLLSTAPEAHSRWPWIQKHFKCPPSSVLFLTVETRDYFLIGQNSDDVDSWLNAITTALQNSQNKMQNTDECDDKNQSIKSISGPMNYWQPTPTDQPDEKDSEAALMSTSPQSYYACPRSLFNAQVAESHKFEDQPDERKSEDPAVMSTYLSPQSYYDSPRTFFKAPVAEPRKRFLSDIKDEKVEEEDESPEEATEYISMAKVQMALEDDQKADTERTKTNETETHVEKEICISQDSLMNNLVLTEEEGKPCVSECLETQESHLFHKGDQILALNDLLTNTLAEIQTYLKRLSKEEVKLTTRQLPGSQPLSNESNET</sequence>
<evidence type="ECO:0000259" key="2">
    <source>
        <dbReference type="PROSITE" id="PS50003"/>
    </source>
</evidence>
<evidence type="ECO:0000313" key="5">
    <source>
        <dbReference type="RefSeq" id="NP_001070792.1"/>
    </source>
</evidence>
<dbReference type="AlphaFoldDB" id="Q08BD5"/>
<dbReference type="EMBL" id="BC124773">
    <property type="protein sequence ID" value="AAI24774.1"/>
    <property type="molecule type" value="mRNA"/>
</dbReference>
<dbReference type="Proteomes" id="UP000000437">
    <property type="component" value="Chromosome 12"/>
</dbReference>
<gene>
    <name evidence="5 6" type="primary">plekhs1.2</name>
    <name evidence="3 5" type="ORF">zgc:153920</name>
</gene>
<dbReference type="InterPro" id="IPR011993">
    <property type="entry name" value="PH-like_dom_sf"/>
</dbReference>
<reference evidence="5" key="5">
    <citation type="submission" date="2025-04" db="UniProtKB">
        <authorList>
            <consortium name="RefSeq"/>
        </authorList>
    </citation>
    <scope>IDENTIFICATION</scope>
</reference>
<evidence type="ECO:0000256" key="1">
    <source>
        <dbReference type="SAM" id="MobiDB-lite"/>
    </source>
</evidence>
<accession>Q08BD5</accession>
<dbReference type="ZFIN" id="ZDB-GENE-061013-702">
    <property type="gene designation" value="plekhs1.2"/>
</dbReference>
<evidence type="ECO:0000313" key="3">
    <source>
        <dbReference type="EMBL" id="AAI24774.1"/>
    </source>
</evidence>
<protein>
    <submittedName>
        <fullName evidence="5">Uncharacterized protein LOC768181</fullName>
    </submittedName>
    <submittedName>
        <fullName evidence="3">Zgc:153920</fullName>
    </submittedName>
</protein>
<dbReference type="RefSeq" id="NP_001070792.1">
    <property type="nucleotide sequence ID" value="NM_001077324.1"/>
</dbReference>
<feature type="domain" description="PH" evidence="2">
    <location>
        <begin position="11"/>
        <end position="127"/>
    </location>
</feature>
<organism evidence="3">
    <name type="scientific">Danio rerio</name>
    <name type="common">Zebrafish</name>
    <name type="synonym">Brachydanio rerio</name>
    <dbReference type="NCBI Taxonomy" id="7955"/>
    <lineage>
        <taxon>Eukaryota</taxon>
        <taxon>Metazoa</taxon>
        <taxon>Chordata</taxon>
        <taxon>Craniata</taxon>
        <taxon>Vertebrata</taxon>
        <taxon>Euteleostomi</taxon>
        <taxon>Actinopterygii</taxon>
        <taxon>Neopterygii</taxon>
        <taxon>Teleostei</taxon>
        <taxon>Ostariophysi</taxon>
        <taxon>Cypriniformes</taxon>
        <taxon>Danionidae</taxon>
        <taxon>Danioninae</taxon>
        <taxon>Danio</taxon>
    </lineage>
</organism>